<dbReference type="InterPro" id="IPR017938">
    <property type="entry name" value="Riboflavin_synthase-like_b-brl"/>
</dbReference>
<dbReference type="SUPFAM" id="SSF63380">
    <property type="entry name" value="Riboflavin synthase domain-like"/>
    <property type="match status" value="1"/>
</dbReference>
<dbReference type="RefSeq" id="WP_092505291.1">
    <property type="nucleotide sequence ID" value="NZ_LT629695.1"/>
</dbReference>
<dbReference type="Pfam" id="PF08021">
    <property type="entry name" value="FAD_binding_9"/>
    <property type="match status" value="1"/>
</dbReference>
<evidence type="ECO:0000259" key="1">
    <source>
        <dbReference type="PROSITE" id="PS51384"/>
    </source>
</evidence>
<dbReference type="EMBL" id="LT629695">
    <property type="protein sequence ID" value="SDH79003.1"/>
    <property type="molecule type" value="Genomic_DNA"/>
</dbReference>
<evidence type="ECO:0000313" key="2">
    <source>
        <dbReference type="EMBL" id="SDH79003.1"/>
    </source>
</evidence>
<dbReference type="InterPro" id="IPR007037">
    <property type="entry name" value="SIP_rossman_dom"/>
</dbReference>
<keyword evidence="3" id="KW-1185">Reference proteome</keyword>
<dbReference type="Proteomes" id="UP000198822">
    <property type="component" value="Chromosome I"/>
</dbReference>
<name>A0A1G8FA34_9MICO</name>
<sequence length="275" mass="29317">MSTPARRSRPTNVLEVVAVEQLAPHLVRIWAGGEGLEAFEGSDATDRYVKIWFTQPGHDLDAPWDVEELRQTLAPEQLPVSRTYSVPVVEADRVAIDFVVHGDEGLAGPWAAAAKPGDRIVFSGPGGGYAPDASADAHLLAGDESAIPAIGAALAWMAEHAPAAVGTAYVEVHGTADELALPRPAGVDLVWLHRGEAVTAGTSPVLADAVAGHAFVDGRTHVFAHGEREAMKAIRDVVKRQGIAREDLSLSGYWAHGRTEDRFQAEKREPIGQIL</sequence>
<feature type="domain" description="FAD-binding FR-type" evidence="1">
    <location>
        <begin position="9"/>
        <end position="132"/>
    </location>
</feature>
<organism evidence="2 3">
    <name type="scientific">Agrococcus jejuensis</name>
    <dbReference type="NCBI Taxonomy" id="399736"/>
    <lineage>
        <taxon>Bacteria</taxon>
        <taxon>Bacillati</taxon>
        <taxon>Actinomycetota</taxon>
        <taxon>Actinomycetes</taxon>
        <taxon>Micrococcales</taxon>
        <taxon>Microbacteriaceae</taxon>
        <taxon>Agrococcus</taxon>
    </lineage>
</organism>
<dbReference type="Pfam" id="PF04954">
    <property type="entry name" value="SIP"/>
    <property type="match status" value="1"/>
</dbReference>
<dbReference type="Gene3D" id="3.40.50.80">
    <property type="entry name" value="Nucleotide-binding domain of ferredoxin-NADP reductase (FNR) module"/>
    <property type="match status" value="1"/>
</dbReference>
<dbReference type="InterPro" id="IPR039261">
    <property type="entry name" value="FNR_nucleotide-bd"/>
</dbReference>
<proteinExistence type="predicted"/>
<protein>
    <submittedName>
        <fullName evidence="2">NADPH-dependent ferric siderophore reductase, contains FAD-binding and SIP domains</fullName>
    </submittedName>
</protein>
<dbReference type="PANTHER" id="PTHR30157:SF0">
    <property type="entry name" value="NADPH-DEPENDENT FERRIC-CHELATE REDUCTASE"/>
    <property type="match status" value="1"/>
</dbReference>
<dbReference type="PROSITE" id="PS51384">
    <property type="entry name" value="FAD_FR"/>
    <property type="match status" value="1"/>
</dbReference>
<dbReference type="AlphaFoldDB" id="A0A1G8FA34"/>
<dbReference type="InterPro" id="IPR017927">
    <property type="entry name" value="FAD-bd_FR_type"/>
</dbReference>
<dbReference type="OrthoDB" id="9814826at2"/>
<dbReference type="CDD" id="cd06193">
    <property type="entry name" value="siderophore_interacting"/>
    <property type="match status" value="1"/>
</dbReference>
<reference evidence="3" key="1">
    <citation type="submission" date="2016-10" db="EMBL/GenBank/DDBJ databases">
        <authorList>
            <person name="Varghese N."/>
            <person name="Submissions S."/>
        </authorList>
    </citation>
    <scope>NUCLEOTIDE SEQUENCE [LARGE SCALE GENOMIC DNA]</scope>
    <source>
        <strain evidence="3">DSM 22002</strain>
    </source>
</reference>
<dbReference type="InterPro" id="IPR013113">
    <property type="entry name" value="SIP_FAD-bd"/>
</dbReference>
<dbReference type="InterPro" id="IPR039374">
    <property type="entry name" value="SIP_fam"/>
</dbReference>
<dbReference type="PANTHER" id="PTHR30157">
    <property type="entry name" value="FERRIC REDUCTASE, NADPH-DEPENDENT"/>
    <property type="match status" value="1"/>
</dbReference>
<dbReference type="Gene3D" id="2.40.30.10">
    <property type="entry name" value="Translation factors"/>
    <property type="match status" value="1"/>
</dbReference>
<evidence type="ECO:0000313" key="3">
    <source>
        <dbReference type="Proteomes" id="UP000198822"/>
    </source>
</evidence>
<dbReference type="STRING" id="399736.SAMN04489720_2397"/>
<dbReference type="GO" id="GO:0016491">
    <property type="term" value="F:oxidoreductase activity"/>
    <property type="evidence" value="ECO:0007669"/>
    <property type="project" value="InterPro"/>
</dbReference>
<accession>A0A1G8FA34</accession>
<gene>
    <name evidence="2" type="ORF">SAMN04489720_2397</name>
</gene>